<dbReference type="GO" id="GO:0043139">
    <property type="term" value="F:5'-3' DNA helicase activity"/>
    <property type="evidence" value="ECO:0007669"/>
    <property type="project" value="TreeGrafter"/>
</dbReference>
<keyword evidence="3" id="KW-0347">Helicase</keyword>
<dbReference type="STRING" id="578455.G2R8P5"/>
<evidence type="ECO:0000259" key="5">
    <source>
        <dbReference type="Pfam" id="PF13087"/>
    </source>
</evidence>
<evidence type="ECO:0000256" key="3">
    <source>
        <dbReference type="ARBA" id="ARBA00022806"/>
    </source>
</evidence>
<dbReference type="RefSeq" id="XP_003654597.1">
    <property type="nucleotide sequence ID" value="XM_003654549.1"/>
</dbReference>
<dbReference type="InterPro" id="IPR050534">
    <property type="entry name" value="Coronavir_polyprotein_1ab"/>
</dbReference>
<dbReference type="HOGENOM" id="CLU_551171_0_0_1"/>
<sequence>MSIADFENALLQRFQGGSKSNVFDKYTWIRNILDNPDKVPQYLRDMWNGLDDNKKAVYRGLDNLTQKSIGSDKDEVHLTKILYLVPYNAGVRDVTHHIREHMEKMGKAKYIIRNHGIELDISDWTYENRKKFRRGKTFDEQDTKRAYLTEGDYFVVEAQLARLAINVKTSRAHFTKQRDTGLSIHQAAYKCYTANTDKFPLLRDTLAIIENSGALDDEGKTTMKEQATRLYKAFLDQFVGVITATPYTGCLSKFVRTFKVDVCLVDEATKLSKLDFCPVIRKHTLDFIVVVGDPEQLPAFVHGGRRKDKTVANPFENQLRVSTLERALYYGSVVGTHLRVNHRARRTLGELSSHSIYYNAIAPALRGAAAYPPPTQALHAFLKKLAPDLRKGYNRILVELLGVSAQLSSTSTYNLHNGRVALRILRLAFADKDLQQWNAEDRTVTIMASYRAQADWYRNEIRQMELKGLFTAQQLRRIDVRTTDNSQGIKSALVI</sequence>
<dbReference type="GO" id="GO:0016787">
    <property type="term" value="F:hydrolase activity"/>
    <property type="evidence" value="ECO:0007669"/>
    <property type="project" value="UniProtKB-KW"/>
</dbReference>
<dbReference type="Proteomes" id="UP000008181">
    <property type="component" value="Chromosome 3"/>
</dbReference>
<keyword evidence="4" id="KW-0067">ATP-binding</keyword>
<dbReference type="Pfam" id="PF13087">
    <property type="entry name" value="AAA_12"/>
    <property type="match status" value="1"/>
</dbReference>
<reference evidence="6 7" key="1">
    <citation type="journal article" date="2011" name="Nat. Biotechnol.">
        <title>Comparative genomic analysis of the thermophilic biomass-degrading fungi Myceliophthora thermophila and Thielavia terrestris.</title>
        <authorList>
            <person name="Berka R.M."/>
            <person name="Grigoriev I.V."/>
            <person name="Otillar R."/>
            <person name="Salamov A."/>
            <person name="Grimwood J."/>
            <person name="Reid I."/>
            <person name="Ishmael N."/>
            <person name="John T."/>
            <person name="Darmond C."/>
            <person name="Moisan M.-C."/>
            <person name="Henrissat B."/>
            <person name="Coutinho P.M."/>
            <person name="Lombard V."/>
            <person name="Natvig D.O."/>
            <person name="Lindquist E."/>
            <person name="Schmutz J."/>
            <person name="Lucas S."/>
            <person name="Harris P."/>
            <person name="Powlowski J."/>
            <person name="Bellemare A."/>
            <person name="Taylor D."/>
            <person name="Butler G."/>
            <person name="de Vries R.P."/>
            <person name="Allijn I.E."/>
            <person name="van den Brink J."/>
            <person name="Ushinsky S."/>
            <person name="Storms R."/>
            <person name="Powell A.J."/>
            <person name="Paulsen I.T."/>
            <person name="Elbourne L.D.H."/>
            <person name="Baker S.E."/>
            <person name="Magnuson J."/>
            <person name="LaBoissiere S."/>
            <person name="Clutterbuck A.J."/>
            <person name="Martinez D."/>
            <person name="Wogulis M."/>
            <person name="de Leon A.L."/>
            <person name="Rey M.W."/>
            <person name="Tsang A."/>
        </authorList>
    </citation>
    <scope>NUCLEOTIDE SEQUENCE [LARGE SCALE GENOMIC DNA]</scope>
    <source>
        <strain evidence="7">ATCC 38088 / NRRL 8126</strain>
    </source>
</reference>
<feature type="domain" description="DNA2/NAM7 helicase-like C-terminal" evidence="5">
    <location>
        <begin position="320"/>
        <end position="495"/>
    </location>
</feature>
<keyword evidence="2" id="KW-0378">Hydrolase</keyword>
<protein>
    <recommendedName>
        <fullName evidence="5">DNA2/NAM7 helicase-like C-terminal domain-containing protein</fullName>
    </recommendedName>
</protein>
<keyword evidence="1" id="KW-0547">Nucleotide-binding</keyword>
<dbReference type="OrthoDB" id="6513042at2759"/>
<name>G2R8P5_THETT</name>
<dbReference type="PANTHER" id="PTHR43788">
    <property type="entry name" value="DNA2/NAM7 HELICASE FAMILY MEMBER"/>
    <property type="match status" value="1"/>
</dbReference>
<gene>
    <name evidence="6" type="ORF">THITE_160085</name>
</gene>
<dbReference type="GeneID" id="11518377"/>
<dbReference type="PANTHER" id="PTHR43788:SF8">
    <property type="entry name" value="DNA-BINDING PROTEIN SMUBP-2"/>
    <property type="match status" value="1"/>
</dbReference>
<dbReference type="InterPro" id="IPR041679">
    <property type="entry name" value="DNA2/NAM7-like_C"/>
</dbReference>
<dbReference type="EMBL" id="CP003011">
    <property type="protein sequence ID" value="AEO68261.1"/>
    <property type="molecule type" value="Genomic_DNA"/>
</dbReference>
<accession>G2R8P5</accession>
<evidence type="ECO:0000256" key="4">
    <source>
        <dbReference type="ARBA" id="ARBA00022840"/>
    </source>
</evidence>
<dbReference type="AlphaFoldDB" id="G2R8P5"/>
<evidence type="ECO:0000256" key="2">
    <source>
        <dbReference type="ARBA" id="ARBA00022801"/>
    </source>
</evidence>
<evidence type="ECO:0000256" key="1">
    <source>
        <dbReference type="ARBA" id="ARBA00022741"/>
    </source>
</evidence>
<proteinExistence type="predicted"/>
<keyword evidence="7" id="KW-1185">Reference proteome</keyword>
<organism evidence="6 7">
    <name type="scientific">Thermothielavioides terrestris (strain ATCC 38088 / NRRL 8126)</name>
    <name type="common">Thielavia terrestris</name>
    <dbReference type="NCBI Taxonomy" id="578455"/>
    <lineage>
        <taxon>Eukaryota</taxon>
        <taxon>Fungi</taxon>
        <taxon>Dikarya</taxon>
        <taxon>Ascomycota</taxon>
        <taxon>Pezizomycotina</taxon>
        <taxon>Sordariomycetes</taxon>
        <taxon>Sordariomycetidae</taxon>
        <taxon>Sordariales</taxon>
        <taxon>Chaetomiaceae</taxon>
        <taxon>Thermothielavioides</taxon>
        <taxon>Thermothielavioides terrestris</taxon>
    </lineage>
</organism>
<dbReference type="SUPFAM" id="SSF52540">
    <property type="entry name" value="P-loop containing nucleoside triphosphate hydrolases"/>
    <property type="match status" value="1"/>
</dbReference>
<evidence type="ECO:0000313" key="7">
    <source>
        <dbReference type="Proteomes" id="UP000008181"/>
    </source>
</evidence>
<evidence type="ECO:0000313" key="6">
    <source>
        <dbReference type="EMBL" id="AEO68261.1"/>
    </source>
</evidence>
<dbReference type="Gene3D" id="3.40.50.300">
    <property type="entry name" value="P-loop containing nucleotide triphosphate hydrolases"/>
    <property type="match status" value="2"/>
</dbReference>
<dbReference type="InterPro" id="IPR027417">
    <property type="entry name" value="P-loop_NTPase"/>
</dbReference>
<dbReference type="GO" id="GO:0005524">
    <property type="term" value="F:ATP binding"/>
    <property type="evidence" value="ECO:0007669"/>
    <property type="project" value="UniProtKB-KW"/>
</dbReference>
<dbReference type="KEGG" id="ttt:THITE_160085"/>